<dbReference type="Gene3D" id="1.10.645.10">
    <property type="entry name" value="Cytochrome-c3 Hydrogenase, chain B"/>
    <property type="match status" value="1"/>
</dbReference>
<keyword evidence="2" id="KW-0520">NAD</keyword>
<evidence type="ECO:0000313" key="5">
    <source>
        <dbReference type="EMBL" id="BDU51450.1"/>
    </source>
</evidence>
<dbReference type="SUPFAM" id="SSF143243">
    <property type="entry name" value="Nqo5-like"/>
    <property type="match status" value="1"/>
</dbReference>
<name>A0AAU9E4K8_9FUSO</name>
<keyword evidence="1" id="KW-0560">Oxidoreductase</keyword>
<dbReference type="InterPro" id="IPR052197">
    <property type="entry name" value="ComplexI_49kDa-like"/>
</dbReference>
<dbReference type="EMBL" id="AP027059">
    <property type="protein sequence ID" value="BDU51450.1"/>
    <property type="molecule type" value="Genomic_DNA"/>
</dbReference>
<dbReference type="InterPro" id="IPR037232">
    <property type="entry name" value="NADH_quin_OxRdtase_su_C/D-like"/>
</dbReference>
<evidence type="ECO:0000259" key="3">
    <source>
        <dbReference type="Pfam" id="PF00329"/>
    </source>
</evidence>
<keyword evidence="6" id="KW-1185">Reference proteome</keyword>
<dbReference type="GO" id="GO:0048038">
    <property type="term" value="F:quinone binding"/>
    <property type="evidence" value="ECO:0007669"/>
    <property type="project" value="InterPro"/>
</dbReference>
<dbReference type="InterPro" id="IPR001268">
    <property type="entry name" value="NADH_UbQ_OxRdtase_30kDa_su"/>
</dbReference>
<proteinExistence type="predicted"/>
<dbReference type="AlphaFoldDB" id="A0AAU9E4K8"/>
<evidence type="ECO:0000259" key="4">
    <source>
        <dbReference type="Pfam" id="PF00346"/>
    </source>
</evidence>
<accession>A0AAU9E4K8</accession>
<dbReference type="InterPro" id="IPR029014">
    <property type="entry name" value="NiFe-Hase_large"/>
</dbReference>
<protein>
    <submittedName>
        <fullName evidence="5">Hydrogenase</fullName>
    </submittedName>
</protein>
<feature type="domain" description="NADH-quinone oxidoreductase subunit D" evidence="4">
    <location>
        <begin position="259"/>
        <end position="503"/>
    </location>
</feature>
<dbReference type="PANTHER" id="PTHR43485">
    <property type="entry name" value="HYDROGENASE-4 COMPONENT G"/>
    <property type="match status" value="1"/>
</dbReference>
<dbReference type="RefSeq" id="WP_307904340.1">
    <property type="nucleotide sequence ID" value="NZ_AP027059.1"/>
</dbReference>
<evidence type="ECO:0000256" key="2">
    <source>
        <dbReference type="ARBA" id="ARBA00023027"/>
    </source>
</evidence>
<dbReference type="PANTHER" id="PTHR43485:SF1">
    <property type="entry name" value="FORMATE HYDROGENLYASE SUBUNIT 5-RELATED"/>
    <property type="match status" value="1"/>
</dbReference>
<dbReference type="GO" id="GO:0008137">
    <property type="term" value="F:NADH dehydrogenase (ubiquinone) activity"/>
    <property type="evidence" value="ECO:0007669"/>
    <property type="project" value="InterPro"/>
</dbReference>
<evidence type="ECO:0000256" key="1">
    <source>
        <dbReference type="ARBA" id="ARBA00023002"/>
    </source>
</evidence>
<dbReference type="KEGG" id="haby:HLVA_20190"/>
<gene>
    <name evidence="5" type="primary">ehrL</name>
    <name evidence="5" type="ORF">HLVA_20190</name>
</gene>
<dbReference type="SUPFAM" id="SSF56762">
    <property type="entry name" value="HydB/Nqo4-like"/>
    <property type="match status" value="1"/>
</dbReference>
<dbReference type="Proteomes" id="UP001321582">
    <property type="component" value="Chromosome"/>
</dbReference>
<sequence>MNNKFINIKNGEKINLENITIMEFKDFYNEMLELSEKNAKIVQYFGFKDENKKIKLVAILRTEKLWLGITEAPNKYESLTNKIPQLNMFERELAEQFGIEIINHPWMKSLRYHKNYTGKKDAFKNDYKEVIPGNYPFYEVEGEEIHQVAVGPIHAGVIEPGHFRFNCIGEKVLHLEIQHGYQHRGVEKQLLKASMKKLPLIIESVAGDTTIGNSIAFSEAIESLADIKLDKNQLLIRGIALELERIANHVGDLGALSGDVAFLPPAAYYGRMRGDFLNILLDICGNRFGKGLIRAKKARFEISESQKNDYLKRLEQLKKETIHVGDMIFAQAGVVGRFEDTGKVNKETAEQLGMVGFTARASGIKYDVRDSFPTGIWEKVKVEKIREKSGDVLARALMRYREVKESFELVERFLKELEFYGEKESENEEKKEIELGVNSLVVTMQEGWRGELSHCVITDSKSEILRYKIKDPSFHNWDGLAFALRNEAIADFPVCNKSFNLSYCGFDL</sequence>
<dbReference type="InterPro" id="IPR001135">
    <property type="entry name" value="NADH_Q_OxRdtase_suD"/>
</dbReference>
<dbReference type="Pfam" id="PF00329">
    <property type="entry name" value="Complex1_30kDa"/>
    <property type="match status" value="1"/>
</dbReference>
<evidence type="ECO:0000313" key="6">
    <source>
        <dbReference type="Proteomes" id="UP001321582"/>
    </source>
</evidence>
<dbReference type="GO" id="GO:0016651">
    <property type="term" value="F:oxidoreductase activity, acting on NAD(P)H"/>
    <property type="evidence" value="ECO:0007669"/>
    <property type="project" value="InterPro"/>
</dbReference>
<dbReference type="GO" id="GO:0051287">
    <property type="term" value="F:NAD binding"/>
    <property type="evidence" value="ECO:0007669"/>
    <property type="project" value="InterPro"/>
</dbReference>
<feature type="domain" description="NADH:ubiquinone oxidoreductase 30kDa subunit" evidence="3">
    <location>
        <begin position="51"/>
        <end position="119"/>
    </location>
</feature>
<organism evidence="5 6">
    <name type="scientific">Haliovirga abyssi</name>
    <dbReference type="NCBI Taxonomy" id="2996794"/>
    <lineage>
        <taxon>Bacteria</taxon>
        <taxon>Fusobacteriati</taxon>
        <taxon>Fusobacteriota</taxon>
        <taxon>Fusobacteriia</taxon>
        <taxon>Fusobacteriales</taxon>
        <taxon>Haliovirgaceae</taxon>
        <taxon>Haliovirga</taxon>
    </lineage>
</organism>
<dbReference type="Pfam" id="PF00346">
    <property type="entry name" value="Complex1_49kDa"/>
    <property type="match status" value="1"/>
</dbReference>
<reference evidence="5 6" key="1">
    <citation type="submission" date="2022-11" db="EMBL/GenBank/DDBJ databases">
        <title>Haliovirga abyssi gen. nov., sp. nov., a mesophilic fermentative bacterium isolated from the Iheya North hydrothermal field and the proposal of Haliovirgaceae fam. nov.</title>
        <authorList>
            <person name="Miyazaki U."/>
            <person name="Tame A."/>
            <person name="Miyazaki J."/>
            <person name="Takai K."/>
            <person name="Sawayama S."/>
            <person name="Kitajima M."/>
            <person name="Okamoto A."/>
            <person name="Nakagawa S."/>
        </authorList>
    </citation>
    <scope>NUCLEOTIDE SEQUENCE [LARGE SCALE GENOMIC DNA]</scope>
    <source>
        <strain evidence="5 6">IC12</strain>
    </source>
</reference>